<gene>
    <name evidence="1" type="ORF">FHU40_005210</name>
</gene>
<sequence>MRLSTDPQPLHVSSADIAEHVSLDLAIEAARTAALAVAEGAVTTRRSQLFFEGGWMRVMSAEVSSLGVFGYKEFHLAGDRLVRYAVHVFDTASGRPLGIVDAARITALRTAATAAVAVRHLLRDRSSVRLGVVGTGSEALTGVQALSRVVSLDEIRATSRSAVNREQFADAVHAETGHVVAVSDSVEKVLADVDVVYVATNSGGRVVLTHDDVARVGLVASIGSTLPVQRELEGAVLANADRVVLDTYDVLEESGDAIEAIGAGWDTSGATLLGTALGAPTPAAGERVVYKSIGSPEQDLVLAARIVQHAAAAGFGRRIDPLSAVKENL</sequence>
<proteinExistence type="predicted"/>
<dbReference type="RefSeq" id="WP_183595355.1">
    <property type="nucleotide sequence ID" value="NZ_JACHWR010000006.1"/>
</dbReference>
<dbReference type="SUPFAM" id="SSF51735">
    <property type="entry name" value="NAD(P)-binding Rossmann-fold domains"/>
    <property type="match status" value="1"/>
</dbReference>
<reference evidence="1 2" key="1">
    <citation type="submission" date="2020-08" db="EMBL/GenBank/DDBJ databases">
        <title>Sequencing the genomes of 1000 actinobacteria strains.</title>
        <authorList>
            <person name="Klenk H.-P."/>
        </authorList>
    </citation>
    <scope>NUCLEOTIDE SEQUENCE [LARGE SCALE GENOMIC DNA]</scope>
    <source>
        <strain evidence="1 2">DSM 105498</strain>
    </source>
</reference>
<dbReference type="Gene3D" id="3.40.50.720">
    <property type="entry name" value="NAD(P)-binding Rossmann-like Domain"/>
    <property type="match status" value="1"/>
</dbReference>
<dbReference type="Proteomes" id="UP000589626">
    <property type="component" value="Unassembled WGS sequence"/>
</dbReference>
<evidence type="ECO:0000313" key="1">
    <source>
        <dbReference type="EMBL" id="MBB3045353.1"/>
    </source>
</evidence>
<dbReference type="InterPro" id="IPR023401">
    <property type="entry name" value="ODC_N"/>
</dbReference>
<dbReference type="InterPro" id="IPR036291">
    <property type="entry name" value="NAD(P)-bd_dom_sf"/>
</dbReference>
<dbReference type="PANTHER" id="PTHR13812">
    <property type="entry name" value="KETIMINE REDUCTASE MU-CRYSTALLIN"/>
    <property type="match status" value="1"/>
</dbReference>
<name>A0A7W4W0R6_9ACTN</name>
<organism evidence="1 2">
    <name type="scientific">Nocardioides soli</name>
    <dbReference type="NCBI Taxonomy" id="1036020"/>
    <lineage>
        <taxon>Bacteria</taxon>
        <taxon>Bacillati</taxon>
        <taxon>Actinomycetota</taxon>
        <taxon>Actinomycetes</taxon>
        <taxon>Propionibacteriales</taxon>
        <taxon>Nocardioidaceae</taxon>
        <taxon>Nocardioides</taxon>
    </lineage>
</organism>
<accession>A0A7W4W0R6</accession>
<keyword evidence="2" id="KW-1185">Reference proteome</keyword>
<comment type="caution">
    <text evidence="1">The sequence shown here is derived from an EMBL/GenBank/DDBJ whole genome shotgun (WGS) entry which is preliminary data.</text>
</comment>
<dbReference type="EMBL" id="JACHWR010000006">
    <property type="protein sequence ID" value="MBB3045353.1"/>
    <property type="molecule type" value="Genomic_DNA"/>
</dbReference>
<evidence type="ECO:0000313" key="2">
    <source>
        <dbReference type="Proteomes" id="UP000589626"/>
    </source>
</evidence>
<dbReference type="InterPro" id="IPR003462">
    <property type="entry name" value="ODC_Mu_crystall"/>
</dbReference>
<dbReference type="PANTHER" id="PTHR13812:SF19">
    <property type="entry name" value="KETIMINE REDUCTASE MU-CRYSTALLIN"/>
    <property type="match status" value="1"/>
</dbReference>
<dbReference type="Gene3D" id="3.30.1780.10">
    <property type="entry name" value="ornithine cyclodeaminase, domain 1"/>
    <property type="match status" value="1"/>
</dbReference>
<dbReference type="AlphaFoldDB" id="A0A7W4W0R6"/>
<dbReference type="Pfam" id="PF02423">
    <property type="entry name" value="OCD_Mu_crystall"/>
    <property type="match status" value="1"/>
</dbReference>
<protein>
    <submittedName>
        <fullName evidence="1">Ornithine cyclodeaminase/alanine dehydrogenase-like protein (Mu-crystallin family)</fullName>
    </submittedName>
</protein>
<dbReference type="GO" id="GO:0005737">
    <property type="term" value="C:cytoplasm"/>
    <property type="evidence" value="ECO:0007669"/>
    <property type="project" value="TreeGrafter"/>
</dbReference>